<evidence type="ECO:0000256" key="1">
    <source>
        <dbReference type="SAM" id="SignalP"/>
    </source>
</evidence>
<feature type="signal peptide" evidence="1">
    <location>
        <begin position="1"/>
        <end position="21"/>
    </location>
</feature>
<dbReference type="RefSeq" id="WP_147881871.1">
    <property type="nucleotide sequence ID" value="NZ_VOUQ01000008.1"/>
</dbReference>
<dbReference type="EMBL" id="VOUQ01000008">
    <property type="protein sequence ID" value="TXE32386.1"/>
    <property type="molecule type" value="Genomic_DNA"/>
</dbReference>
<proteinExistence type="predicted"/>
<evidence type="ECO:0000313" key="4">
    <source>
        <dbReference type="Proteomes" id="UP000321126"/>
    </source>
</evidence>
<accession>A0A5C7CCL9</accession>
<name>A0A5C7CCL9_SERMA</name>
<feature type="domain" description="DUF4440" evidence="2">
    <location>
        <begin position="48"/>
        <end position="158"/>
    </location>
</feature>
<organism evidence="3 4">
    <name type="scientific">Serratia marcescens</name>
    <dbReference type="NCBI Taxonomy" id="615"/>
    <lineage>
        <taxon>Bacteria</taxon>
        <taxon>Pseudomonadati</taxon>
        <taxon>Pseudomonadota</taxon>
        <taxon>Gammaproteobacteria</taxon>
        <taxon>Enterobacterales</taxon>
        <taxon>Yersiniaceae</taxon>
        <taxon>Serratia</taxon>
    </lineage>
</organism>
<feature type="chain" id="PRO_5023106445" evidence="1">
    <location>
        <begin position="22"/>
        <end position="172"/>
    </location>
</feature>
<evidence type="ECO:0000313" key="3">
    <source>
        <dbReference type="EMBL" id="TXE32386.1"/>
    </source>
</evidence>
<keyword evidence="1" id="KW-0732">Signal</keyword>
<evidence type="ECO:0000259" key="2">
    <source>
        <dbReference type="Pfam" id="PF14534"/>
    </source>
</evidence>
<dbReference type="InterPro" id="IPR027843">
    <property type="entry name" value="DUF4440"/>
</dbReference>
<dbReference type="Gene3D" id="3.10.450.50">
    <property type="match status" value="1"/>
</dbReference>
<sequence length="172" mass="19289">MKKLTAVLLLAGAGLCGQTYAASSEAVPQRYRVSAEAGVAAEQKAVYELINRYQTALNAGDTQTILSLFAPESYSQWNEKPTADSNEKRRQQYDNLFKNEKFETEFAYDSVSVNGNMAYVRTHHHRGATVTRISDGATLIDLNREVFVLEKQQDQWKIVVYTFNTNPIQGVS</sequence>
<dbReference type="Pfam" id="PF14534">
    <property type="entry name" value="DUF4440"/>
    <property type="match status" value="1"/>
</dbReference>
<reference evidence="3 4" key="1">
    <citation type="submission" date="2019-07" db="EMBL/GenBank/DDBJ databases">
        <title>Serratia strains were isolated from fresh produce.</title>
        <authorList>
            <person name="Cho G.-S."/>
            <person name="Stein M."/>
            <person name="Lee W."/>
            <person name="Suh S.H."/>
            <person name="Franz C.M.A.P."/>
        </authorList>
    </citation>
    <scope>NUCLEOTIDE SEQUENCE [LARGE SCALE GENOMIC DNA]</scope>
    <source>
        <strain evidence="3 4">S16</strain>
    </source>
</reference>
<dbReference type="AlphaFoldDB" id="A0A5C7CCL9"/>
<dbReference type="SUPFAM" id="SSF54427">
    <property type="entry name" value="NTF2-like"/>
    <property type="match status" value="1"/>
</dbReference>
<dbReference type="Proteomes" id="UP000321126">
    <property type="component" value="Unassembled WGS sequence"/>
</dbReference>
<comment type="caution">
    <text evidence="3">The sequence shown here is derived from an EMBL/GenBank/DDBJ whole genome shotgun (WGS) entry which is preliminary data.</text>
</comment>
<protein>
    <submittedName>
        <fullName evidence="3">Nuclear transport factor 2 family protein</fullName>
    </submittedName>
</protein>
<gene>
    <name evidence="3" type="ORF">FOT62_16670</name>
</gene>
<dbReference type="InterPro" id="IPR032710">
    <property type="entry name" value="NTF2-like_dom_sf"/>
</dbReference>